<keyword evidence="11" id="KW-1185">Reference proteome</keyword>
<dbReference type="Pfam" id="PF22148">
    <property type="entry name" value="Fervidolysin_NPro-like"/>
    <property type="match status" value="1"/>
</dbReference>
<evidence type="ECO:0000259" key="8">
    <source>
        <dbReference type="Pfam" id="PF00082"/>
    </source>
</evidence>
<dbReference type="InterPro" id="IPR022398">
    <property type="entry name" value="Peptidase_S8_His-AS"/>
</dbReference>
<comment type="caution">
    <text evidence="10">The sequence shown here is derived from an EMBL/GenBank/DDBJ whole genome shotgun (WGS) entry which is preliminary data.</text>
</comment>
<dbReference type="PROSITE" id="PS51892">
    <property type="entry name" value="SUBTILASE"/>
    <property type="match status" value="1"/>
</dbReference>
<dbReference type="InterPro" id="IPR036439">
    <property type="entry name" value="Dockerin_dom_sf"/>
</dbReference>
<feature type="domain" description="Fervidolysin-like N-terminal prodomain" evidence="9">
    <location>
        <begin position="49"/>
        <end position="137"/>
    </location>
</feature>
<accession>A0A2V2N4G8</accession>
<feature type="active site" description="Charge relay system" evidence="5 6">
    <location>
        <position position="211"/>
    </location>
</feature>
<evidence type="ECO:0000256" key="1">
    <source>
        <dbReference type="ARBA" id="ARBA00011073"/>
    </source>
</evidence>
<dbReference type="InterPro" id="IPR034204">
    <property type="entry name" value="PfSUB1-like_cat_dom"/>
</dbReference>
<dbReference type="EMBL" id="QGMY01000006">
    <property type="protein sequence ID" value="PWR72656.1"/>
    <property type="molecule type" value="Genomic_DNA"/>
</dbReference>
<comment type="similarity">
    <text evidence="1 6">Belongs to the peptidase S8 family.</text>
</comment>
<proteinExistence type="inferred from homology"/>
<dbReference type="InterPro" id="IPR050131">
    <property type="entry name" value="Peptidase_S8_subtilisin-like"/>
</dbReference>
<name>A0A2V2N4G8_9EURY</name>
<dbReference type="InterPro" id="IPR015500">
    <property type="entry name" value="Peptidase_S8_subtilisin-rel"/>
</dbReference>
<dbReference type="Gene3D" id="3.40.50.200">
    <property type="entry name" value="Peptidase S8/S53 domain"/>
    <property type="match status" value="1"/>
</dbReference>
<dbReference type="PROSITE" id="PS00018">
    <property type="entry name" value="EF_HAND_1"/>
    <property type="match status" value="1"/>
</dbReference>
<dbReference type="SUPFAM" id="SSF63446">
    <property type="entry name" value="Type I dockerin domain"/>
    <property type="match status" value="1"/>
</dbReference>
<dbReference type="InterPro" id="IPR018247">
    <property type="entry name" value="EF_Hand_1_Ca_BS"/>
</dbReference>
<dbReference type="InterPro" id="IPR002105">
    <property type="entry name" value="Dockerin_1_rpt"/>
</dbReference>
<dbReference type="PROSITE" id="PS00137">
    <property type="entry name" value="SUBTILASE_HIS"/>
    <property type="match status" value="1"/>
</dbReference>
<dbReference type="GO" id="GO:0000272">
    <property type="term" value="P:polysaccharide catabolic process"/>
    <property type="evidence" value="ECO:0007669"/>
    <property type="project" value="InterPro"/>
</dbReference>
<dbReference type="PROSITE" id="PS00138">
    <property type="entry name" value="SUBTILASE_SER"/>
    <property type="match status" value="1"/>
</dbReference>
<dbReference type="CDD" id="cd07473">
    <property type="entry name" value="Peptidases_S8_Subtilisin_like"/>
    <property type="match status" value="1"/>
</dbReference>
<dbReference type="Pfam" id="PF00082">
    <property type="entry name" value="Peptidase_S8"/>
    <property type="match status" value="1"/>
</dbReference>
<evidence type="ECO:0000256" key="5">
    <source>
        <dbReference type="PIRSR" id="PIRSR615500-1"/>
    </source>
</evidence>
<dbReference type="GO" id="GO:0006508">
    <property type="term" value="P:proteolysis"/>
    <property type="evidence" value="ECO:0007669"/>
    <property type="project" value="UniProtKB-KW"/>
</dbReference>
<feature type="region of interest" description="Disordered" evidence="7">
    <location>
        <begin position="146"/>
        <end position="165"/>
    </location>
</feature>
<evidence type="ECO:0000256" key="3">
    <source>
        <dbReference type="ARBA" id="ARBA00022801"/>
    </source>
</evidence>
<dbReference type="Pfam" id="PF00404">
    <property type="entry name" value="Dockerin_1"/>
    <property type="match status" value="1"/>
</dbReference>
<dbReference type="Gene3D" id="1.10.1330.10">
    <property type="entry name" value="Dockerin domain"/>
    <property type="match status" value="1"/>
</dbReference>
<gene>
    <name evidence="10" type="ORF">DK846_06730</name>
</gene>
<dbReference type="InterPro" id="IPR000209">
    <property type="entry name" value="Peptidase_S8/S53_dom"/>
</dbReference>
<evidence type="ECO:0000313" key="10">
    <source>
        <dbReference type="EMBL" id="PWR72656.1"/>
    </source>
</evidence>
<keyword evidence="4 6" id="KW-0720">Serine protease</keyword>
<dbReference type="InterPro" id="IPR054399">
    <property type="entry name" value="Fervidolysin-like_N_prodom"/>
</dbReference>
<dbReference type="PRINTS" id="PR00723">
    <property type="entry name" value="SUBTILISIN"/>
</dbReference>
<reference evidence="10 11" key="1">
    <citation type="submission" date="2018-05" db="EMBL/GenBank/DDBJ databases">
        <title>Draft genome of Methanospirillum lacunae Ki8-1.</title>
        <authorList>
            <person name="Dueholm M.S."/>
            <person name="Nielsen P.H."/>
            <person name="Bakmann L.F."/>
            <person name="Otzen D.E."/>
        </authorList>
    </citation>
    <scope>NUCLEOTIDE SEQUENCE [LARGE SCALE GENOMIC DNA]</scope>
    <source>
        <strain evidence="10 11">Ki8-1</strain>
    </source>
</reference>
<feature type="region of interest" description="Disordered" evidence="7">
    <location>
        <begin position="558"/>
        <end position="589"/>
    </location>
</feature>
<dbReference type="RefSeq" id="WP_109968167.1">
    <property type="nucleotide sequence ID" value="NZ_CP176093.1"/>
</dbReference>
<sequence length="636" mass="66502">MLNQHVLWRSLIFTIFLGIILFPAVNADGSGTAVDNKSVTQLTGNVAPTATQVAYTSSGAPYVPGEVIVRYKKPSGGVSAESVMSPGLMAMGAELSDDFSAEGLKNMQMIHTGENVTVQQAVTELTNSSFVEYAEPNYIVSLMPNENSTPPGPEKMSAESVSGGPNDPRFNEQWALYNTGQDGGSSGDDINVIPAWAKTTGSDSIVVAVIDTGADYNHPDLAQNIWTNSKEIPGNGIDDDGNGYVDDVHGWNFISNTNDPMDDNGHGTHCAGVIGAVGNNGVGISGVNQKVKIMPLKVLGKDGNGDMASIIKAFAYARTMGAKVISCSWGGTTRSEALGDAVSQTSLPIVCAAGNSGVNTDIIAQYPSCFDSPQIISVAASDAKDGIPSYSNYGPTSVDVAAPGDWILSTYPTALGYDYIKMKGTSMATPQVSGLAALLLSVNPSLSTDQIKQLILNNADQVPAFSGKVVSGGRINAGKTLNAATGGAPTEVPTAVPTATQTVPTQAPTVMPTVTQTPAPTQAPTEVPTVQPTATPTVPTQIPTQVPTVTPTVTQTLSPSVGVQPLQGQNNQPRDLNNDGKYEDLNGDGVSNQTDVELYFRMIEWIASNEPVSAFDFSGNGRIDFTDILTLYRSIK</sequence>
<feature type="compositionally biased region" description="Polar residues" evidence="7">
    <location>
        <begin position="558"/>
        <end position="575"/>
    </location>
</feature>
<dbReference type="GeneID" id="97548661"/>
<dbReference type="PANTHER" id="PTHR43806:SF11">
    <property type="entry name" value="CEREVISIN-RELATED"/>
    <property type="match status" value="1"/>
</dbReference>
<feature type="active site" description="Charge relay system" evidence="5 6">
    <location>
        <position position="426"/>
    </location>
</feature>
<dbReference type="InterPro" id="IPR036852">
    <property type="entry name" value="Peptidase_S8/S53_dom_sf"/>
</dbReference>
<dbReference type="AlphaFoldDB" id="A0A2V2N4G8"/>
<dbReference type="Proteomes" id="UP000245657">
    <property type="component" value="Unassembled WGS sequence"/>
</dbReference>
<feature type="active site" description="Charge relay system" evidence="5 6">
    <location>
        <position position="266"/>
    </location>
</feature>
<feature type="domain" description="Peptidase S8/S53" evidence="8">
    <location>
        <begin position="203"/>
        <end position="461"/>
    </location>
</feature>
<dbReference type="OrthoDB" id="112449at2157"/>
<evidence type="ECO:0000256" key="6">
    <source>
        <dbReference type="PROSITE-ProRule" id="PRU01240"/>
    </source>
</evidence>
<dbReference type="SUPFAM" id="SSF52743">
    <property type="entry name" value="Subtilisin-like"/>
    <property type="match status" value="1"/>
</dbReference>
<evidence type="ECO:0000256" key="4">
    <source>
        <dbReference type="ARBA" id="ARBA00022825"/>
    </source>
</evidence>
<evidence type="ECO:0000259" key="9">
    <source>
        <dbReference type="Pfam" id="PF22148"/>
    </source>
</evidence>
<organism evidence="10 11">
    <name type="scientific">Methanospirillum lacunae</name>
    <dbReference type="NCBI Taxonomy" id="668570"/>
    <lineage>
        <taxon>Archaea</taxon>
        <taxon>Methanobacteriati</taxon>
        <taxon>Methanobacteriota</taxon>
        <taxon>Stenosarchaea group</taxon>
        <taxon>Methanomicrobia</taxon>
        <taxon>Methanomicrobiales</taxon>
        <taxon>Methanospirillaceae</taxon>
        <taxon>Methanospirillum</taxon>
    </lineage>
</organism>
<dbReference type="InterPro" id="IPR023828">
    <property type="entry name" value="Peptidase_S8_Ser-AS"/>
</dbReference>
<keyword evidence="3 6" id="KW-0378">Hydrolase</keyword>
<keyword evidence="2 6" id="KW-0645">Protease</keyword>
<feature type="region of interest" description="Disordered" evidence="7">
    <location>
        <begin position="519"/>
        <end position="545"/>
    </location>
</feature>
<evidence type="ECO:0000313" key="11">
    <source>
        <dbReference type="Proteomes" id="UP000245657"/>
    </source>
</evidence>
<evidence type="ECO:0000256" key="7">
    <source>
        <dbReference type="SAM" id="MobiDB-lite"/>
    </source>
</evidence>
<evidence type="ECO:0000256" key="2">
    <source>
        <dbReference type="ARBA" id="ARBA00022670"/>
    </source>
</evidence>
<dbReference type="GO" id="GO:0004553">
    <property type="term" value="F:hydrolase activity, hydrolyzing O-glycosyl compounds"/>
    <property type="evidence" value="ECO:0007669"/>
    <property type="project" value="InterPro"/>
</dbReference>
<dbReference type="GO" id="GO:0004252">
    <property type="term" value="F:serine-type endopeptidase activity"/>
    <property type="evidence" value="ECO:0007669"/>
    <property type="project" value="UniProtKB-UniRule"/>
</dbReference>
<dbReference type="PANTHER" id="PTHR43806">
    <property type="entry name" value="PEPTIDASE S8"/>
    <property type="match status" value="1"/>
</dbReference>
<protein>
    <submittedName>
        <fullName evidence="10">Peptidase S8/S53 subtilisin kexin sedolisin</fullName>
    </submittedName>
</protein>